<dbReference type="PROSITE" id="PS50003">
    <property type="entry name" value="PH_DOMAIN"/>
    <property type="match status" value="1"/>
</dbReference>
<dbReference type="InterPro" id="IPR050729">
    <property type="entry name" value="Rho-GAP"/>
</dbReference>
<dbReference type="InterPro" id="IPR036871">
    <property type="entry name" value="PX_dom_sf"/>
</dbReference>
<comment type="caution">
    <text evidence="6">The sequence shown here is derived from an EMBL/GenBank/DDBJ whole genome shotgun (WGS) entry which is preliminary data.</text>
</comment>
<feature type="compositionally biased region" description="Polar residues" evidence="3">
    <location>
        <begin position="452"/>
        <end position="464"/>
    </location>
</feature>
<dbReference type="InterPro" id="IPR011993">
    <property type="entry name" value="PH-like_dom_sf"/>
</dbReference>
<evidence type="ECO:0000313" key="6">
    <source>
        <dbReference type="EMBL" id="KAL3232231.1"/>
    </source>
</evidence>
<feature type="compositionally biased region" description="Low complexity" evidence="3">
    <location>
        <begin position="742"/>
        <end position="762"/>
    </location>
</feature>
<evidence type="ECO:0000256" key="3">
    <source>
        <dbReference type="SAM" id="MobiDB-lite"/>
    </source>
</evidence>
<dbReference type="InterPro" id="IPR001849">
    <property type="entry name" value="PH_domain"/>
</dbReference>
<dbReference type="InterPro" id="IPR000198">
    <property type="entry name" value="RhoGAP_dom"/>
</dbReference>
<feature type="domain" description="Rho-GAP" evidence="5">
    <location>
        <begin position="880"/>
        <end position="1097"/>
    </location>
</feature>
<dbReference type="Gene3D" id="1.10.555.10">
    <property type="entry name" value="Rho GTPase activation protein"/>
    <property type="match status" value="1"/>
</dbReference>
<dbReference type="InterPro" id="IPR008936">
    <property type="entry name" value="Rho_GTPase_activation_prot"/>
</dbReference>
<evidence type="ECO:0000313" key="7">
    <source>
        <dbReference type="Proteomes" id="UP001623330"/>
    </source>
</evidence>
<organism evidence="6 7">
    <name type="scientific">Nakaseomyces bracarensis</name>
    <dbReference type="NCBI Taxonomy" id="273131"/>
    <lineage>
        <taxon>Eukaryota</taxon>
        <taxon>Fungi</taxon>
        <taxon>Dikarya</taxon>
        <taxon>Ascomycota</taxon>
        <taxon>Saccharomycotina</taxon>
        <taxon>Saccharomycetes</taxon>
        <taxon>Saccharomycetales</taxon>
        <taxon>Saccharomycetaceae</taxon>
        <taxon>Nakaseomyces</taxon>
    </lineage>
</organism>
<name>A0ABR4NUE9_9SACH</name>
<keyword evidence="1" id="KW-0343">GTPase activation</keyword>
<evidence type="ECO:0000256" key="1">
    <source>
        <dbReference type="ARBA" id="ARBA00022468"/>
    </source>
</evidence>
<feature type="region of interest" description="Disordered" evidence="3">
    <location>
        <begin position="449"/>
        <end position="481"/>
    </location>
</feature>
<sequence length="1097" mass="122775">MVESTSAALLLEQYNDQRIEKDKKLEYIERVGTKKVDTEKRASWRRGSLDGGNNDWKTLYDDMFQDNLKINLQLREKEKEIDTLKKIIQTLSGRCMENIKGAKPEEYTLDNLKKLVVELENIKQEQQFKLPPRSTERANGTKKTDILEDFENEMRMKKGAETPRSLQSNNGSMKSNISKPQTIESNSASASYANKISISPIRITEPPQNFTSPATSVTYTTSRITIASPKSLRTNNNHSHNNLSNPSDSIADSPLKKKVSEGMKRREPSIDNDLDLSSKSTMGKETQQTEQKKLNNAGPDTPRSPPKPKFGVQGGPDFSPSSKQKIDHFTELLDASFGEEDRIRNRQLQAGLSSRSMEDNTPSDRPRHIAHPTLNLSANSISTPASLHQLGSPIIVNKKIEASGGKESLSSTPGTSSIVSSIVNNKVASSSPIKNITNTSDHKSEIPIIISPDNNTTNNGSHTSELGVPGRKRGNSTSSVRSSASALVSDIPLFVQPEDLGTIKINVLSTLYHDPDNSFHGEDNLVLFSVIDRKSSQEMFKFSKCVRKLKELDVYLKSHAPSVSLPELPNDQLHKSLLPIKVDYRRERLNQYFASIVSIPKFPPNVSLKIAQFISTDTVMTPLAFGDALYEGRLIMRKPKALGGGNTWKLRYGVLNSDTLQLLENDQNAEQIRMRQVSLEILPNLPDDKFGTRNGFLLTEHKKSGLSASNKYYLCTETAKEREGWISSLHQLLEPNSNTLHTSTSSIRSTSNTIDSTSSSRLDSSKNDSHYVTDLSQNNSTEVISTHSNISSPAVVPENNDDDKESRRMKMRSIFPFKKIAGGVFPHEDDKENDAESINRSVETFVTTNTDGGYQRNIESNTPVPVNRNAIFGATLQHCVKLSSKTYQRNYHLPSIVYRCLEYLYKNHGIQEEGIFRLSGSSTLIKQLQERFDREYDVDLADFNNKIDGGNGTDENLSGQYISVNTVSGLLKLYLRQLPHLICGDDQYPLFKRVVDENHDNPSRTAIGFRAIVSSGSIAHENMSLMYALFELLQRIHENKRFNKMNLKNLCIVFSPTLNISANVLQPFIVDFACIFKGEEPINDSLREEVDIHIPQI</sequence>
<feature type="compositionally biased region" description="Low complexity" evidence="3">
    <location>
        <begin position="235"/>
        <end position="245"/>
    </location>
</feature>
<feature type="region of interest" description="Disordered" evidence="3">
    <location>
        <begin position="736"/>
        <end position="769"/>
    </location>
</feature>
<dbReference type="Pfam" id="PF00787">
    <property type="entry name" value="PX"/>
    <property type="match status" value="1"/>
</dbReference>
<feature type="compositionally biased region" description="Polar residues" evidence="3">
    <location>
        <begin position="275"/>
        <end position="289"/>
    </location>
</feature>
<dbReference type="SMART" id="SM00233">
    <property type="entry name" value="PH"/>
    <property type="match status" value="1"/>
</dbReference>
<dbReference type="SUPFAM" id="SSF64268">
    <property type="entry name" value="PX domain"/>
    <property type="match status" value="1"/>
</dbReference>
<evidence type="ECO:0000256" key="2">
    <source>
        <dbReference type="SAM" id="Coils"/>
    </source>
</evidence>
<dbReference type="Proteomes" id="UP001623330">
    <property type="component" value="Unassembled WGS sequence"/>
</dbReference>
<feature type="region of interest" description="Disordered" evidence="3">
    <location>
        <begin position="228"/>
        <end position="323"/>
    </location>
</feature>
<reference evidence="6 7" key="1">
    <citation type="submission" date="2024-05" db="EMBL/GenBank/DDBJ databases">
        <title>Long read based assembly of the Candida bracarensis genome reveals expanded adhesin content.</title>
        <authorList>
            <person name="Marcet-Houben M."/>
            <person name="Ksiezopolska E."/>
            <person name="Gabaldon T."/>
        </authorList>
    </citation>
    <scope>NUCLEOTIDE SEQUENCE [LARGE SCALE GENOMIC DNA]</scope>
    <source>
        <strain evidence="6 7">CBM6</strain>
    </source>
</reference>
<feature type="region of interest" description="Disordered" evidence="3">
    <location>
        <begin position="785"/>
        <end position="807"/>
    </location>
</feature>
<protein>
    <submittedName>
        <fullName evidence="6">GTPase-activating protein BEM3</fullName>
    </submittedName>
</protein>
<dbReference type="PANTHER" id="PTHR23176">
    <property type="entry name" value="RHO/RAC/CDC GTPASE-ACTIVATING PROTEIN"/>
    <property type="match status" value="1"/>
</dbReference>
<dbReference type="PROSITE" id="PS50238">
    <property type="entry name" value="RHOGAP"/>
    <property type="match status" value="1"/>
</dbReference>
<dbReference type="EMBL" id="JBEVYD010000005">
    <property type="protein sequence ID" value="KAL3232231.1"/>
    <property type="molecule type" value="Genomic_DNA"/>
</dbReference>
<evidence type="ECO:0000259" key="4">
    <source>
        <dbReference type="PROSITE" id="PS50003"/>
    </source>
</evidence>
<dbReference type="Gene3D" id="2.30.29.30">
    <property type="entry name" value="Pleckstrin-homology domain (PH domain)/Phosphotyrosine-binding domain (PTB)"/>
    <property type="match status" value="1"/>
</dbReference>
<dbReference type="InterPro" id="IPR001683">
    <property type="entry name" value="PX_dom"/>
</dbReference>
<keyword evidence="2" id="KW-0175">Coiled coil</keyword>
<dbReference type="SUPFAM" id="SSF48350">
    <property type="entry name" value="GTPase activation domain, GAP"/>
    <property type="match status" value="1"/>
</dbReference>
<dbReference type="PANTHER" id="PTHR23176:SF129">
    <property type="entry name" value="RHO GTPASE ACTIVATING PROTEIN AT 16F, ISOFORM E-RELATED"/>
    <property type="match status" value="1"/>
</dbReference>
<dbReference type="CDD" id="cd06093">
    <property type="entry name" value="PX_domain"/>
    <property type="match status" value="1"/>
</dbReference>
<feature type="domain" description="PH" evidence="4">
    <location>
        <begin position="627"/>
        <end position="734"/>
    </location>
</feature>
<dbReference type="SMART" id="SM00324">
    <property type="entry name" value="RhoGAP"/>
    <property type="match status" value="1"/>
</dbReference>
<accession>A0ABR4NUE9</accession>
<dbReference type="Pfam" id="PF00169">
    <property type="entry name" value="PH"/>
    <property type="match status" value="1"/>
</dbReference>
<feature type="region of interest" description="Disordered" evidence="3">
    <location>
        <begin position="159"/>
        <end position="188"/>
    </location>
</feature>
<feature type="compositionally biased region" description="Polar residues" evidence="3">
    <location>
        <begin position="164"/>
        <end position="188"/>
    </location>
</feature>
<keyword evidence="7" id="KW-1185">Reference proteome</keyword>
<dbReference type="Pfam" id="PF00620">
    <property type="entry name" value="RhoGAP"/>
    <property type="match status" value="1"/>
</dbReference>
<feature type="compositionally biased region" description="Basic and acidic residues" evidence="3">
    <location>
        <begin position="254"/>
        <end position="269"/>
    </location>
</feature>
<dbReference type="SUPFAM" id="SSF50729">
    <property type="entry name" value="PH domain-like"/>
    <property type="match status" value="1"/>
</dbReference>
<dbReference type="CDD" id="cd13277">
    <property type="entry name" value="PH_Bem3"/>
    <property type="match status" value="1"/>
</dbReference>
<gene>
    <name evidence="6" type="ORF">RNJ44_04147</name>
</gene>
<evidence type="ECO:0000259" key="5">
    <source>
        <dbReference type="PROSITE" id="PS50238"/>
    </source>
</evidence>
<feature type="coiled-coil region" evidence="2">
    <location>
        <begin position="67"/>
        <end position="129"/>
    </location>
</feature>
<proteinExistence type="predicted"/>